<dbReference type="AlphaFoldDB" id="A0A918F4Y9"/>
<gene>
    <name evidence="3" type="ORF">GCM10010251_16150</name>
</gene>
<protein>
    <recommendedName>
        <fullName evidence="5">ATP-binding protein</fullName>
    </recommendedName>
</protein>
<comment type="caution">
    <text evidence="3">The sequence shown here is derived from an EMBL/GenBank/DDBJ whole genome shotgun (WGS) entry which is preliminary data.</text>
</comment>
<feature type="region of interest" description="Disordered" evidence="1">
    <location>
        <begin position="96"/>
        <end position="116"/>
    </location>
</feature>
<reference evidence="3" key="1">
    <citation type="journal article" date="2014" name="Int. J. Syst. Evol. Microbiol.">
        <title>Complete genome sequence of Corynebacterium casei LMG S-19264T (=DSM 44701T), isolated from a smear-ripened cheese.</title>
        <authorList>
            <consortium name="US DOE Joint Genome Institute (JGI-PGF)"/>
            <person name="Walter F."/>
            <person name="Albersmeier A."/>
            <person name="Kalinowski J."/>
            <person name="Ruckert C."/>
        </authorList>
    </citation>
    <scope>NUCLEOTIDE SEQUENCE</scope>
    <source>
        <strain evidence="3">JCM 4346</strain>
    </source>
</reference>
<evidence type="ECO:0000313" key="3">
    <source>
        <dbReference type="EMBL" id="GGR01345.1"/>
    </source>
</evidence>
<keyword evidence="2" id="KW-0732">Signal</keyword>
<evidence type="ECO:0000256" key="2">
    <source>
        <dbReference type="SAM" id="SignalP"/>
    </source>
</evidence>
<organism evidence="3 4">
    <name type="scientific">Streptomyces aurantiogriseus</name>
    <dbReference type="NCBI Taxonomy" id="66870"/>
    <lineage>
        <taxon>Bacteria</taxon>
        <taxon>Bacillati</taxon>
        <taxon>Actinomycetota</taxon>
        <taxon>Actinomycetes</taxon>
        <taxon>Kitasatosporales</taxon>
        <taxon>Streptomycetaceae</taxon>
        <taxon>Streptomyces</taxon>
    </lineage>
</organism>
<proteinExistence type="predicted"/>
<evidence type="ECO:0000256" key="1">
    <source>
        <dbReference type="SAM" id="MobiDB-lite"/>
    </source>
</evidence>
<sequence>MKQSAAKTLGVAALGVAFAAAGAGAANAAPAVLDDAPQVLSGVQSFPAQGDAANVLPGADRALDQAQPTLVEGLTSAQPVAEKVLSQGQAKGLIGGLPAGQGLPTHGLPTNGVSVG</sequence>
<feature type="chain" id="PRO_5037180282" description="ATP-binding protein" evidence="2">
    <location>
        <begin position="29"/>
        <end position="116"/>
    </location>
</feature>
<dbReference type="Proteomes" id="UP000658320">
    <property type="component" value="Unassembled WGS sequence"/>
</dbReference>
<evidence type="ECO:0000313" key="4">
    <source>
        <dbReference type="Proteomes" id="UP000658320"/>
    </source>
</evidence>
<reference evidence="3" key="2">
    <citation type="submission" date="2020-09" db="EMBL/GenBank/DDBJ databases">
        <authorList>
            <person name="Sun Q."/>
            <person name="Ohkuma M."/>
        </authorList>
    </citation>
    <scope>NUCLEOTIDE SEQUENCE</scope>
    <source>
        <strain evidence="3">JCM 4346</strain>
    </source>
</reference>
<dbReference type="EMBL" id="BMSX01000003">
    <property type="protein sequence ID" value="GGR01345.1"/>
    <property type="molecule type" value="Genomic_DNA"/>
</dbReference>
<name>A0A918F4Y9_9ACTN</name>
<feature type="signal peptide" evidence="2">
    <location>
        <begin position="1"/>
        <end position="28"/>
    </location>
</feature>
<accession>A0A918F4Y9</accession>
<dbReference type="RefSeq" id="WP_189933756.1">
    <property type="nucleotide sequence ID" value="NZ_BMSX01000003.1"/>
</dbReference>
<keyword evidence="4" id="KW-1185">Reference proteome</keyword>
<evidence type="ECO:0008006" key="5">
    <source>
        <dbReference type="Google" id="ProtNLM"/>
    </source>
</evidence>